<proteinExistence type="predicted"/>
<keyword evidence="1" id="KW-0802">TPR repeat</keyword>
<dbReference type="InterPro" id="IPR011990">
    <property type="entry name" value="TPR-like_helical_dom_sf"/>
</dbReference>
<keyword evidence="2" id="KW-0812">Transmembrane</keyword>
<evidence type="ECO:0000256" key="2">
    <source>
        <dbReference type="SAM" id="Phobius"/>
    </source>
</evidence>
<dbReference type="Gene3D" id="1.25.40.10">
    <property type="entry name" value="Tetratricopeptide repeat domain"/>
    <property type="match status" value="1"/>
</dbReference>
<accession>A0A2Z4G755</accession>
<reference evidence="4 5" key="1">
    <citation type="submission" date="2018-05" db="EMBL/GenBank/DDBJ databases">
        <title>Complete genome sequence of Arcticibacterium luteifluviistationis SM1504T, a cytophagaceae bacterium isolated from Arctic surface seawater.</title>
        <authorList>
            <person name="Li Y."/>
            <person name="Qin Q.-L."/>
        </authorList>
    </citation>
    <scope>NUCLEOTIDE SEQUENCE [LARGE SCALE GENOMIC DNA]</scope>
    <source>
        <strain evidence="4 5">SM1504</strain>
    </source>
</reference>
<feature type="transmembrane region" description="Helical" evidence="2">
    <location>
        <begin position="159"/>
        <end position="180"/>
    </location>
</feature>
<keyword evidence="5" id="KW-1185">Reference proteome</keyword>
<keyword evidence="2" id="KW-1133">Transmembrane helix</keyword>
<evidence type="ECO:0000313" key="4">
    <source>
        <dbReference type="EMBL" id="AWV96890.1"/>
    </source>
</evidence>
<dbReference type="RefSeq" id="WP_111369992.1">
    <property type="nucleotide sequence ID" value="NZ_CP029480.1"/>
</dbReference>
<organism evidence="4 5">
    <name type="scientific">Arcticibacterium luteifluviistationis</name>
    <dbReference type="NCBI Taxonomy" id="1784714"/>
    <lineage>
        <taxon>Bacteria</taxon>
        <taxon>Pseudomonadati</taxon>
        <taxon>Bacteroidota</taxon>
        <taxon>Cytophagia</taxon>
        <taxon>Cytophagales</taxon>
        <taxon>Leadbetterellaceae</taxon>
        <taxon>Arcticibacterium</taxon>
    </lineage>
</organism>
<dbReference type="InterPro" id="IPR019734">
    <property type="entry name" value="TPR_rpt"/>
</dbReference>
<dbReference type="EMBL" id="CP029480">
    <property type="protein sequence ID" value="AWV96890.1"/>
    <property type="molecule type" value="Genomic_DNA"/>
</dbReference>
<keyword evidence="2" id="KW-0472">Membrane</keyword>
<feature type="repeat" description="TPR" evidence="1">
    <location>
        <begin position="60"/>
        <end position="93"/>
    </location>
</feature>
<name>A0A2Z4G755_9BACT</name>
<dbReference type="SUPFAM" id="SSF48452">
    <property type="entry name" value="TPR-like"/>
    <property type="match status" value="1"/>
</dbReference>
<dbReference type="PROSITE" id="PS50005">
    <property type="entry name" value="TPR"/>
    <property type="match status" value="1"/>
</dbReference>
<dbReference type="Gene3D" id="2.30.30.40">
    <property type="entry name" value="SH3 Domains"/>
    <property type="match status" value="1"/>
</dbReference>
<evidence type="ECO:0000256" key="1">
    <source>
        <dbReference type="PROSITE-ProRule" id="PRU00339"/>
    </source>
</evidence>
<dbReference type="Pfam" id="PF08239">
    <property type="entry name" value="SH3_3"/>
    <property type="match status" value="1"/>
</dbReference>
<dbReference type="Proteomes" id="UP000249873">
    <property type="component" value="Chromosome"/>
</dbReference>
<sequence>MKRHLTKIFIVFFSIMTQSLDIQSQDLFQKKADSLFTEKNYGEASDLYLELLDKHSINRSNAYLKLAFISEQKGDFSKAIYFLSEYFNLNPSESTFTKINKMAEENSFSGYGRSDFNFLLLLYERFYLWICLVLFLIIGFSFYLLLLKKLRGEPTALRHKVSFVFLVLFGLFFLNVGGYYSQGIVKSEQVYIRQAPSSASKVVSNLTGGSRVNIIGEKDIWLRLLINGQIQFAKKSDFWIID</sequence>
<protein>
    <recommendedName>
        <fullName evidence="3">SH3b domain-containing protein</fullName>
    </recommendedName>
</protein>
<dbReference type="InterPro" id="IPR003646">
    <property type="entry name" value="SH3-like_bac-type"/>
</dbReference>
<dbReference type="OrthoDB" id="977366at2"/>
<feature type="transmembrane region" description="Helical" evidence="2">
    <location>
        <begin position="126"/>
        <end position="147"/>
    </location>
</feature>
<feature type="domain" description="SH3b" evidence="3">
    <location>
        <begin position="189"/>
        <end position="229"/>
    </location>
</feature>
<evidence type="ECO:0000259" key="3">
    <source>
        <dbReference type="Pfam" id="PF08239"/>
    </source>
</evidence>
<dbReference type="AlphaFoldDB" id="A0A2Z4G755"/>
<evidence type="ECO:0000313" key="5">
    <source>
        <dbReference type="Proteomes" id="UP000249873"/>
    </source>
</evidence>
<dbReference type="KEGG" id="als:DJ013_01310"/>
<gene>
    <name evidence="4" type="ORF">DJ013_01310</name>
</gene>